<dbReference type="EMBL" id="CM039428">
    <property type="protein sequence ID" value="KAI4351701.1"/>
    <property type="molecule type" value="Genomic_DNA"/>
</dbReference>
<name>A0ACB9PT61_BAUVA</name>
<gene>
    <name evidence="1" type="ORF">L6164_006035</name>
</gene>
<reference evidence="1 2" key="1">
    <citation type="journal article" date="2022" name="DNA Res.">
        <title>Chromosomal-level genome assembly of the orchid tree Bauhinia variegata (Leguminosae; Cercidoideae) supports the allotetraploid origin hypothesis of Bauhinia.</title>
        <authorList>
            <person name="Zhong Y."/>
            <person name="Chen Y."/>
            <person name="Zheng D."/>
            <person name="Pang J."/>
            <person name="Liu Y."/>
            <person name="Luo S."/>
            <person name="Meng S."/>
            <person name="Qian L."/>
            <person name="Wei D."/>
            <person name="Dai S."/>
            <person name="Zhou R."/>
        </authorList>
    </citation>
    <scope>NUCLEOTIDE SEQUENCE [LARGE SCALE GENOMIC DNA]</scope>
    <source>
        <strain evidence="1">BV-YZ2020</strain>
    </source>
</reference>
<evidence type="ECO:0000313" key="2">
    <source>
        <dbReference type="Proteomes" id="UP000828941"/>
    </source>
</evidence>
<keyword evidence="2" id="KW-1185">Reference proteome</keyword>
<proteinExistence type="predicted"/>
<accession>A0ACB9PT61</accession>
<evidence type="ECO:0000313" key="1">
    <source>
        <dbReference type="EMBL" id="KAI4351701.1"/>
    </source>
</evidence>
<comment type="caution">
    <text evidence="1">The sequence shown here is derived from an EMBL/GenBank/DDBJ whole genome shotgun (WGS) entry which is preliminary data.</text>
</comment>
<protein>
    <submittedName>
        <fullName evidence="1">Uncharacterized protein</fullName>
    </submittedName>
</protein>
<sequence>MYLKQQENAALILKPTPNQKLVQKWSWSCIKNLSNQIFSPAQQHWFNCLMPKCFFIAWMHFHGPLATKDRLFNFGLIQEQVFCFCGFSMESRYHLFFEYEFSAQVLHVF</sequence>
<dbReference type="Proteomes" id="UP000828941">
    <property type="component" value="Chromosome 3"/>
</dbReference>
<organism evidence="1 2">
    <name type="scientific">Bauhinia variegata</name>
    <name type="common">Purple orchid tree</name>
    <name type="synonym">Phanera variegata</name>
    <dbReference type="NCBI Taxonomy" id="167791"/>
    <lineage>
        <taxon>Eukaryota</taxon>
        <taxon>Viridiplantae</taxon>
        <taxon>Streptophyta</taxon>
        <taxon>Embryophyta</taxon>
        <taxon>Tracheophyta</taxon>
        <taxon>Spermatophyta</taxon>
        <taxon>Magnoliopsida</taxon>
        <taxon>eudicotyledons</taxon>
        <taxon>Gunneridae</taxon>
        <taxon>Pentapetalae</taxon>
        <taxon>rosids</taxon>
        <taxon>fabids</taxon>
        <taxon>Fabales</taxon>
        <taxon>Fabaceae</taxon>
        <taxon>Cercidoideae</taxon>
        <taxon>Cercideae</taxon>
        <taxon>Bauhiniinae</taxon>
        <taxon>Bauhinia</taxon>
    </lineage>
</organism>